<sequence>MIQPETLVNITDNSGGTLGKVFKVIGSSKKRYATLGEIVIISVKVASPRKMVKKKDVHQAVVVRTRNAYRRKDGSYIRFDDNAVVILEKGKLDPKAGRVFGPMPRELAEKGFQKIISLAPEVI</sequence>
<dbReference type="CDD" id="cd00337">
    <property type="entry name" value="Ribosomal_uL14"/>
    <property type="match status" value="1"/>
</dbReference>
<keyword evidence="2 3" id="KW-0687">Ribonucleoprotein</keyword>
<dbReference type="NCBIfam" id="TIGR01067">
    <property type="entry name" value="rplN_bact"/>
    <property type="match status" value="1"/>
</dbReference>
<dbReference type="HAMAP" id="MF_01367">
    <property type="entry name" value="Ribosomal_uL14"/>
    <property type="match status" value="1"/>
</dbReference>
<accession>A0A2H0TB74</accession>
<evidence type="ECO:0000256" key="1">
    <source>
        <dbReference type="ARBA" id="ARBA00022980"/>
    </source>
</evidence>
<dbReference type="GO" id="GO:0022625">
    <property type="term" value="C:cytosolic large ribosomal subunit"/>
    <property type="evidence" value="ECO:0007669"/>
    <property type="project" value="TreeGrafter"/>
</dbReference>
<protein>
    <recommendedName>
        <fullName evidence="3">Large ribosomal subunit protein uL14</fullName>
    </recommendedName>
</protein>
<dbReference type="PANTHER" id="PTHR11761:SF3">
    <property type="entry name" value="LARGE RIBOSOMAL SUBUNIT PROTEIN UL14M"/>
    <property type="match status" value="1"/>
</dbReference>
<keyword evidence="3 5" id="KW-0694">RNA-binding</keyword>
<dbReference type="SMART" id="SM01374">
    <property type="entry name" value="Ribosomal_L14"/>
    <property type="match status" value="1"/>
</dbReference>
<dbReference type="AlphaFoldDB" id="A0A2H0TB74"/>
<comment type="function">
    <text evidence="3 5">Binds to 23S rRNA. Forms part of two intersubunit bridges in the 70S ribosome.</text>
</comment>
<dbReference type="Pfam" id="PF00238">
    <property type="entry name" value="Ribosomal_L14"/>
    <property type="match status" value="1"/>
</dbReference>
<gene>
    <name evidence="3" type="primary">rplN</name>
    <name evidence="6" type="ORF">COU49_01730</name>
</gene>
<proteinExistence type="inferred from homology"/>
<dbReference type="InterPro" id="IPR036853">
    <property type="entry name" value="Ribosomal_uL14_sf"/>
</dbReference>
<dbReference type="InterPro" id="IPR000218">
    <property type="entry name" value="Ribosomal_uL14"/>
</dbReference>
<dbReference type="SUPFAM" id="SSF50193">
    <property type="entry name" value="Ribosomal protein L14"/>
    <property type="match status" value="1"/>
</dbReference>
<evidence type="ECO:0000313" key="7">
    <source>
        <dbReference type="Proteomes" id="UP000230094"/>
    </source>
</evidence>
<comment type="subunit">
    <text evidence="3">Part of the 50S ribosomal subunit. Forms a cluster with proteins L3 and L19. In the 70S ribosome, L14 and L19 interact and together make contacts with the 16S rRNA in bridges B5 and B8.</text>
</comment>
<evidence type="ECO:0000256" key="2">
    <source>
        <dbReference type="ARBA" id="ARBA00023274"/>
    </source>
</evidence>
<organism evidence="6 7">
    <name type="scientific">Candidatus Nomurabacteria bacterium CG10_big_fil_rev_8_21_14_0_10_35_16</name>
    <dbReference type="NCBI Taxonomy" id="1974731"/>
    <lineage>
        <taxon>Bacteria</taxon>
        <taxon>Candidatus Nomuraibacteriota</taxon>
    </lineage>
</organism>
<name>A0A2H0TB74_9BACT</name>
<dbReference type="InterPro" id="IPR019972">
    <property type="entry name" value="Ribosomal_uL14_CS"/>
</dbReference>
<dbReference type="GO" id="GO:0006412">
    <property type="term" value="P:translation"/>
    <property type="evidence" value="ECO:0007669"/>
    <property type="project" value="UniProtKB-UniRule"/>
</dbReference>
<evidence type="ECO:0000256" key="4">
    <source>
        <dbReference type="RuleBase" id="RU003949"/>
    </source>
</evidence>
<reference evidence="7" key="1">
    <citation type="submission" date="2017-09" db="EMBL/GenBank/DDBJ databases">
        <title>Depth-based differentiation of microbial function through sediment-hosted aquifers and enrichment of novel symbionts in the deep terrestrial subsurface.</title>
        <authorList>
            <person name="Probst A.J."/>
            <person name="Ladd B."/>
            <person name="Jarett J.K."/>
            <person name="Geller-Mcgrath D.E."/>
            <person name="Sieber C.M.K."/>
            <person name="Emerson J.B."/>
            <person name="Anantharaman K."/>
            <person name="Thomas B.C."/>
            <person name="Malmstrom R."/>
            <person name="Stieglmeier M."/>
            <person name="Klingl A."/>
            <person name="Woyke T."/>
            <person name="Ryan C.M."/>
            <person name="Banfield J.F."/>
        </authorList>
    </citation>
    <scope>NUCLEOTIDE SEQUENCE [LARGE SCALE GENOMIC DNA]</scope>
</reference>
<dbReference type="Proteomes" id="UP000230094">
    <property type="component" value="Unassembled WGS sequence"/>
</dbReference>
<keyword evidence="3 5" id="KW-0699">rRNA-binding</keyword>
<keyword evidence="1 3" id="KW-0689">Ribosomal protein</keyword>
<comment type="similarity">
    <text evidence="3 4">Belongs to the universal ribosomal protein uL14 family.</text>
</comment>
<evidence type="ECO:0000256" key="3">
    <source>
        <dbReference type="HAMAP-Rule" id="MF_01367"/>
    </source>
</evidence>
<dbReference type="EMBL" id="PFCQ01000011">
    <property type="protein sequence ID" value="PIR68268.1"/>
    <property type="molecule type" value="Genomic_DNA"/>
</dbReference>
<evidence type="ECO:0000256" key="5">
    <source>
        <dbReference type="RuleBase" id="RU003950"/>
    </source>
</evidence>
<dbReference type="PROSITE" id="PS00049">
    <property type="entry name" value="RIBOSOMAL_L14"/>
    <property type="match status" value="1"/>
</dbReference>
<dbReference type="Gene3D" id="2.40.150.20">
    <property type="entry name" value="Ribosomal protein L14"/>
    <property type="match status" value="1"/>
</dbReference>
<dbReference type="InterPro" id="IPR005745">
    <property type="entry name" value="Ribosomal_uL14_bac-type"/>
</dbReference>
<comment type="caution">
    <text evidence="6">The sequence shown here is derived from an EMBL/GenBank/DDBJ whole genome shotgun (WGS) entry which is preliminary data.</text>
</comment>
<dbReference type="GO" id="GO:0003735">
    <property type="term" value="F:structural constituent of ribosome"/>
    <property type="evidence" value="ECO:0007669"/>
    <property type="project" value="InterPro"/>
</dbReference>
<dbReference type="GO" id="GO:0070180">
    <property type="term" value="F:large ribosomal subunit rRNA binding"/>
    <property type="evidence" value="ECO:0007669"/>
    <property type="project" value="TreeGrafter"/>
</dbReference>
<evidence type="ECO:0000313" key="6">
    <source>
        <dbReference type="EMBL" id="PIR68268.1"/>
    </source>
</evidence>
<dbReference type="PANTHER" id="PTHR11761">
    <property type="entry name" value="50S/60S RIBOSOMAL PROTEIN L14/L23"/>
    <property type="match status" value="1"/>
</dbReference>